<evidence type="ECO:0000256" key="2">
    <source>
        <dbReference type="ARBA" id="ARBA00023125"/>
    </source>
</evidence>
<dbReference type="PANTHER" id="PTHR30514:SF18">
    <property type="entry name" value="RPIR-FAMILY TRANSCRIPTIONAL REGULATOR"/>
    <property type="match status" value="1"/>
</dbReference>
<dbReference type="InterPro" id="IPR046348">
    <property type="entry name" value="SIS_dom_sf"/>
</dbReference>
<evidence type="ECO:0000259" key="4">
    <source>
        <dbReference type="PROSITE" id="PS51071"/>
    </source>
</evidence>
<keyword evidence="1" id="KW-0805">Transcription regulation</keyword>
<dbReference type="OrthoDB" id="370421at2"/>
<dbReference type="EMBL" id="QNRI01000002">
    <property type="protein sequence ID" value="RBP00760.1"/>
    <property type="molecule type" value="Genomic_DNA"/>
</dbReference>
<dbReference type="Pfam" id="PF01380">
    <property type="entry name" value="SIS"/>
    <property type="match status" value="1"/>
</dbReference>
<keyword evidence="2" id="KW-0238">DNA-binding</keyword>
<dbReference type="STRING" id="200904.GCA_900168775_00787"/>
<dbReference type="PANTHER" id="PTHR30514">
    <property type="entry name" value="GLUCOKINASE"/>
    <property type="match status" value="1"/>
</dbReference>
<sequence>MIELNWETTHLSPTQVKIANYLQKHTQKALVSTEAEIAKSVNVSIASVSRFWRTVGYTNIKDFKHQVHQAVEVSPAGKMKDLIQQVEKQSSLQYHTLETAVHQLHETMEYVSNQAFQKAAQFITQAQKIYIYCPGPSVGLADLLTYRLRRFGYEISVIEQGGSESLETIMHFNKQDVIILFSFSRLLPEARVILDYAKEVRYRTIIITDQLITDFANRADAVLFASRGEEYAFHSMIAPTFLIENLILSVGLRHKEANLKRLEKLSKLRESYHGELPR</sequence>
<dbReference type="InterPro" id="IPR047640">
    <property type="entry name" value="RpiR-like"/>
</dbReference>
<dbReference type="InterPro" id="IPR000281">
    <property type="entry name" value="HTH_RpiR"/>
</dbReference>
<dbReference type="InterPro" id="IPR036388">
    <property type="entry name" value="WH-like_DNA-bd_sf"/>
</dbReference>
<evidence type="ECO:0000259" key="5">
    <source>
        <dbReference type="PROSITE" id="PS51464"/>
    </source>
</evidence>
<dbReference type="InterPro" id="IPR001347">
    <property type="entry name" value="SIS_dom"/>
</dbReference>
<reference evidence="6 7" key="1">
    <citation type="submission" date="2018-06" db="EMBL/GenBank/DDBJ databases">
        <title>Genomic Encyclopedia of Type Strains, Phase IV (KMG-IV): sequencing the most valuable type-strain genomes for metagenomic binning, comparative biology and taxonomic classification.</title>
        <authorList>
            <person name="Goeker M."/>
        </authorList>
    </citation>
    <scope>NUCLEOTIDE SEQUENCE [LARGE SCALE GENOMIC DNA]</scope>
    <source>
        <strain evidence="6 7">DSM 15140</strain>
    </source>
</reference>
<dbReference type="InterPro" id="IPR035472">
    <property type="entry name" value="RpiR-like_SIS"/>
</dbReference>
<dbReference type="SUPFAM" id="SSF53697">
    <property type="entry name" value="SIS domain"/>
    <property type="match status" value="1"/>
</dbReference>
<feature type="domain" description="SIS" evidence="5">
    <location>
        <begin position="119"/>
        <end position="257"/>
    </location>
</feature>
<dbReference type="Gene3D" id="3.40.50.10490">
    <property type="entry name" value="Glucose-6-phosphate isomerase like protein, domain 1"/>
    <property type="match status" value="1"/>
</dbReference>
<evidence type="ECO:0000313" key="6">
    <source>
        <dbReference type="EMBL" id="RBP00760.1"/>
    </source>
</evidence>
<proteinExistence type="predicted"/>
<dbReference type="InterPro" id="IPR009057">
    <property type="entry name" value="Homeodomain-like_sf"/>
</dbReference>
<dbReference type="RefSeq" id="WP_113867653.1">
    <property type="nucleotide sequence ID" value="NZ_BAABQN010000002.1"/>
</dbReference>
<keyword evidence="3" id="KW-0804">Transcription</keyword>
<dbReference type="GO" id="GO:0097367">
    <property type="term" value="F:carbohydrate derivative binding"/>
    <property type="evidence" value="ECO:0007669"/>
    <property type="project" value="InterPro"/>
</dbReference>
<dbReference type="CDD" id="cd05013">
    <property type="entry name" value="SIS_RpiR"/>
    <property type="match status" value="1"/>
</dbReference>
<dbReference type="Gene3D" id="1.10.10.10">
    <property type="entry name" value="Winged helix-like DNA-binding domain superfamily/Winged helix DNA-binding domain"/>
    <property type="match status" value="1"/>
</dbReference>
<dbReference type="GO" id="GO:0003700">
    <property type="term" value="F:DNA-binding transcription factor activity"/>
    <property type="evidence" value="ECO:0007669"/>
    <property type="project" value="InterPro"/>
</dbReference>
<dbReference type="PROSITE" id="PS51464">
    <property type="entry name" value="SIS"/>
    <property type="match status" value="1"/>
</dbReference>
<evidence type="ECO:0000313" key="7">
    <source>
        <dbReference type="Proteomes" id="UP000252254"/>
    </source>
</evidence>
<accession>A0A366EG94</accession>
<protein>
    <submittedName>
        <fullName evidence="6">RpiR family transcriptional regulator</fullName>
    </submittedName>
</protein>
<dbReference type="AlphaFoldDB" id="A0A366EG94"/>
<dbReference type="GO" id="GO:0003677">
    <property type="term" value="F:DNA binding"/>
    <property type="evidence" value="ECO:0007669"/>
    <property type="project" value="UniProtKB-KW"/>
</dbReference>
<gene>
    <name evidence="6" type="ORF">DES48_102528</name>
</gene>
<dbReference type="Pfam" id="PF01418">
    <property type="entry name" value="HTH_6"/>
    <property type="match status" value="1"/>
</dbReference>
<dbReference type="PROSITE" id="PS51071">
    <property type="entry name" value="HTH_RPIR"/>
    <property type="match status" value="1"/>
</dbReference>
<keyword evidence="7" id="KW-1185">Reference proteome</keyword>
<name>A0A366EG94_9BACI</name>
<evidence type="ECO:0000256" key="3">
    <source>
        <dbReference type="ARBA" id="ARBA00023163"/>
    </source>
</evidence>
<dbReference type="GO" id="GO:1901135">
    <property type="term" value="P:carbohydrate derivative metabolic process"/>
    <property type="evidence" value="ECO:0007669"/>
    <property type="project" value="InterPro"/>
</dbReference>
<organism evidence="6 7">
    <name type="scientific">Paraliobacillus ryukyuensis</name>
    <dbReference type="NCBI Taxonomy" id="200904"/>
    <lineage>
        <taxon>Bacteria</taxon>
        <taxon>Bacillati</taxon>
        <taxon>Bacillota</taxon>
        <taxon>Bacilli</taxon>
        <taxon>Bacillales</taxon>
        <taxon>Bacillaceae</taxon>
        <taxon>Paraliobacillus</taxon>
    </lineage>
</organism>
<evidence type="ECO:0000256" key="1">
    <source>
        <dbReference type="ARBA" id="ARBA00023015"/>
    </source>
</evidence>
<comment type="caution">
    <text evidence="6">The sequence shown here is derived from an EMBL/GenBank/DDBJ whole genome shotgun (WGS) entry which is preliminary data.</text>
</comment>
<dbReference type="Proteomes" id="UP000252254">
    <property type="component" value="Unassembled WGS sequence"/>
</dbReference>
<dbReference type="SUPFAM" id="SSF46689">
    <property type="entry name" value="Homeodomain-like"/>
    <property type="match status" value="1"/>
</dbReference>
<feature type="domain" description="HTH rpiR-type" evidence="4">
    <location>
        <begin position="1"/>
        <end position="74"/>
    </location>
</feature>